<accession>A0A2T5G3B2</accession>
<gene>
    <name evidence="1" type="ORF">CLG96_00120</name>
</gene>
<protein>
    <submittedName>
        <fullName evidence="1">Uncharacterized protein</fullName>
    </submittedName>
</protein>
<keyword evidence="2" id="KW-1185">Reference proteome</keyword>
<dbReference type="Proteomes" id="UP000244162">
    <property type="component" value="Unassembled WGS sequence"/>
</dbReference>
<dbReference type="OrthoDB" id="7566370at2"/>
<comment type="caution">
    <text evidence="1">The sequence shown here is derived from an EMBL/GenBank/DDBJ whole genome shotgun (WGS) entry which is preliminary data.</text>
</comment>
<sequence length="196" mass="21558">MAIIPFPNCPPVSGTRWQLNQPSQVNRSEWTGRRRVTILSEAPRWLCEVQPFDIVDDDAIWPWRAFLIDCQGKAHSFRLPAVRTPQISGITPRVNGGGQGGYSLVTDGWGASGTKLRRGQYVTINDQLLMLTADVVSASGAATISFKPWIRNIPADDALIVVDMPTALMSMADDAPGWDDSDFGLYQLGFACEESF</sequence>
<name>A0A2T5G3B2_9SPHN</name>
<evidence type="ECO:0000313" key="1">
    <source>
        <dbReference type="EMBL" id="PTQ13726.1"/>
    </source>
</evidence>
<dbReference type="RefSeq" id="WP_107965856.1">
    <property type="nucleotide sequence ID" value="NZ_NWBU01000003.1"/>
</dbReference>
<dbReference type="EMBL" id="NWBU01000003">
    <property type="protein sequence ID" value="PTQ13726.1"/>
    <property type="molecule type" value="Genomic_DNA"/>
</dbReference>
<organism evidence="1 2">
    <name type="scientific">Sphingomonas oleivorans</name>
    <dbReference type="NCBI Taxonomy" id="1735121"/>
    <lineage>
        <taxon>Bacteria</taxon>
        <taxon>Pseudomonadati</taxon>
        <taxon>Pseudomonadota</taxon>
        <taxon>Alphaproteobacteria</taxon>
        <taxon>Sphingomonadales</taxon>
        <taxon>Sphingomonadaceae</taxon>
        <taxon>Sphingomonas</taxon>
    </lineage>
</organism>
<evidence type="ECO:0000313" key="2">
    <source>
        <dbReference type="Proteomes" id="UP000244162"/>
    </source>
</evidence>
<dbReference type="AlphaFoldDB" id="A0A2T5G3B2"/>
<proteinExistence type="predicted"/>
<reference evidence="1 2" key="1">
    <citation type="submission" date="2017-09" db="EMBL/GenBank/DDBJ databases">
        <title>Sphingomonas panjinensis sp.nov., isolated from oil-contaminated soil.</title>
        <authorList>
            <person name="Wang L."/>
            <person name="Chen L."/>
        </authorList>
    </citation>
    <scope>NUCLEOTIDE SEQUENCE [LARGE SCALE GENOMIC DNA]</scope>
    <source>
        <strain evidence="1 2">FW-11</strain>
    </source>
</reference>